<comment type="subcellular location">
    <subcellularLocation>
        <location evidence="1">Membrane</location>
        <topology evidence="1">Multi-pass membrane protein</topology>
    </subcellularLocation>
</comment>
<dbReference type="PROSITE" id="PS50850">
    <property type="entry name" value="MFS"/>
    <property type="match status" value="1"/>
</dbReference>
<feature type="transmembrane region" description="Helical" evidence="5">
    <location>
        <begin position="30"/>
        <end position="50"/>
    </location>
</feature>
<evidence type="ECO:0000256" key="4">
    <source>
        <dbReference type="ARBA" id="ARBA00023136"/>
    </source>
</evidence>
<dbReference type="AlphaFoldDB" id="A0A9J6C0V0"/>
<accession>A0A9J6C0V0</accession>
<name>A0A9J6C0V0_POLVA</name>
<evidence type="ECO:0000256" key="2">
    <source>
        <dbReference type="ARBA" id="ARBA00022692"/>
    </source>
</evidence>
<evidence type="ECO:0000313" key="7">
    <source>
        <dbReference type="EMBL" id="KAG5675477.1"/>
    </source>
</evidence>
<keyword evidence="8" id="KW-1185">Reference proteome</keyword>
<dbReference type="OrthoDB" id="5296287at2759"/>
<evidence type="ECO:0000256" key="1">
    <source>
        <dbReference type="ARBA" id="ARBA00004141"/>
    </source>
</evidence>
<feature type="transmembrane region" description="Helical" evidence="5">
    <location>
        <begin position="348"/>
        <end position="365"/>
    </location>
</feature>
<feature type="transmembrane region" description="Helical" evidence="5">
    <location>
        <begin position="408"/>
        <end position="426"/>
    </location>
</feature>
<feature type="transmembrane region" description="Helical" evidence="5">
    <location>
        <begin position="499"/>
        <end position="516"/>
    </location>
</feature>
<keyword evidence="3 5" id="KW-1133">Transmembrane helix</keyword>
<evidence type="ECO:0000256" key="3">
    <source>
        <dbReference type="ARBA" id="ARBA00022989"/>
    </source>
</evidence>
<protein>
    <recommendedName>
        <fullName evidence="6">Major facilitator superfamily (MFS) profile domain-containing protein</fullName>
    </recommendedName>
</protein>
<feature type="domain" description="Major facilitator superfamily (MFS) profile" evidence="6">
    <location>
        <begin position="109"/>
        <end position="521"/>
    </location>
</feature>
<keyword evidence="4 5" id="KW-0472">Membrane</keyword>
<evidence type="ECO:0000259" key="6">
    <source>
        <dbReference type="PROSITE" id="PS50850"/>
    </source>
</evidence>
<feature type="transmembrane region" description="Helical" evidence="5">
    <location>
        <begin position="261"/>
        <end position="278"/>
    </location>
</feature>
<dbReference type="PANTHER" id="PTHR24064">
    <property type="entry name" value="SOLUTE CARRIER FAMILY 22 MEMBER"/>
    <property type="match status" value="1"/>
</dbReference>
<dbReference type="SUPFAM" id="SSF103473">
    <property type="entry name" value="MFS general substrate transporter"/>
    <property type="match status" value="1"/>
</dbReference>
<dbReference type="Proteomes" id="UP001107558">
    <property type="component" value="Chromosome 2"/>
</dbReference>
<gene>
    <name evidence="7" type="ORF">PVAND_005378</name>
</gene>
<reference evidence="7" key="1">
    <citation type="submission" date="2021-03" db="EMBL/GenBank/DDBJ databases">
        <title>Chromosome level genome of the anhydrobiotic midge Polypedilum vanderplanki.</title>
        <authorList>
            <person name="Yoshida Y."/>
            <person name="Kikawada T."/>
            <person name="Gusev O."/>
        </authorList>
    </citation>
    <scope>NUCLEOTIDE SEQUENCE</scope>
    <source>
        <strain evidence="7">NIAS01</strain>
        <tissue evidence="7">Whole body or cell culture</tissue>
    </source>
</reference>
<evidence type="ECO:0000256" key="5">
    <source>
        <dbReference type="SAM" id="Phobius"/>
    </source>
</evidence>
<feature type="transmembrane region" description="Helical" evidence="5">
    <location>
        <begin position="377"/>
        <end position="396"/>
    </location>
</feature>
<proteinExistence type="predicted"/>
<dbReference type="GO" id="GO:0022857">
    <property type="term" value="F:transmembrane transporter activity"/>
    <property type="evidence" value="ECO:0007669"/>
    <property type="project" value="InterPro"/>
</dbReference>
<dbReference type="InterPro" id="IPR036259">
    <property type="entry name" value="MFS_trans_sf"/>
</dbReference>
<sequence>MSEDHEDAAFDKIMELVGNDGKFQRVFNNIYNVVLVSFASMSFMNIVMVLNEPDHTCHVPGRENFSMSVDEWMNLTIPMEQDNRGIMSKSQCKMYNISLFENLPIDQWSFNENDIISCQYGYDYNKTWYERTTVSDQDWICDKALYQTNIFAWHRVGEVIGTFCFGQLGDTIGRRPVFYLSALFILLGRIMTTLTASIYFIYVIASIMSMLTSMSIFLSPLIIAMETSKEEDRAKIAMLQCIGWTIGISVMPLVFWAVRDWVWFLMITTLPIGLFTLYPKYMIESPRWLATKRYLTRCANELNRIAKINGKKIVVTEKMLVEMLPNEKVEEVYGIASLFTGWRLAKNTILIIICWTNVSTTYYVLILNSTRMGGNPFLSFLYQSAIELPAFIVGRWMGDRIGRRFSNALAFLGMSIACIPAAIVARDIESELTLTIIVVFIKFCTSITFFAVNLQSMEIYPTCLRQSGIAVGSIVANSLAVFGPYIVHLGTQYDVRYPYFVLGGLCFMGFCAAMFLPETLHHKLPNTLHEAKKFGKEQKFWALPKKSKHLKEEDLESLQKLNNNNNINFENNQKA</sequence>
<feature type="transmembrane region" description="Helical" evidence="5">
    <location>
        <begin position="466"/>
        <end position="487"/>
    </location>
</feature>
<dbReference type="EMBL" id="JADBJN010000002">
    <property type="protein sequence ID" value="KAG5675477.1"/>
    <property type="molecule type" value="Genomic_DNA"/>
</dbReference>
<organism evidence="7 8">
    <name type="scientific">Polypedilum vanderplanki</name>
    <name type="common">Sleeping chironomid midge</name>
    <dbReference type="NCBI Taxonomy" id="319348"/>
    <lineage>
        <taxon>Eukaryota</taxon>
        <taxon>Metazoa</taxon>
        <taxon>Ecdysozoa</taxon>
        <taxon>Arthropoda</taxon>
        <taxon>Hexapoda</taxon>
        <taxon>Insecta</taxon>
        <taxon>Pterygota</taxon>
        <taxon>Neoptera</taxon>
        <taxon>Endopterygota</taxon>
        <taxon>Diptera</taxon>
        <taxon>Nematocera</taxon>
        <taxon>Chironomoidea</taxon>
        <taxon>Chironomidae</taxon>
        <taxon>Chironominae</taxon>
        <taxon>Polypedilum</taxon>
        <taxon>Polypedilum</taxon>
    </lineage>
</organism>
<dbReference type="Gene3D" id="1.20.1250.20">
    <property type="entry name" value="MFS general substrate transporter like domains"/>
    <property type="match status" value="1"/>
</dbReference>
<dbReference type="GO" id="GO:0016020">
    <property type="term" value="C:membrane"/>
    <property type="evidence" value="ECO:0007669"/>
    <property type="project" value="UniProtKB-SubCell"/>
</dbReference>
<dbReference type="InterPro" id="IPR020846">
    <property type="entry name" value="MFS_dom"/>
</dbReference>
<dbReference type="Pfam" id="PF00083">
    <property type="entry name" value="Sugar_tr"/>
    <property type="match status" value="1"/>
</dbReference>
<feature type="transmembrane region" description="Helical" evidence="5">
    <location>
        <begin position="236"/>
        <end position="255"/>
    </location>
</feature>
<comment type="caution">
    <text evidence="7">The sequence shown here is derived from an EMBL/GenBank/DDBJ whole genome shotgun (WGS) entry which is preliminary data.</text>
</comment>
<feature type="transmembrane region" description="Helical" evidence="5">
    <location>
        <begin position="177"/>
        <end position="194"/>
    </location>
</feature>
<dbReference type="InterPro" id="IPR005828">
    <property type="entry name" value="MFS_sugar_transport-like"/>
</dbReference>
<feature type="transmembrane region" description="Helical" evidence="5">
    <location>
        <begin position="432"/>
        <end position="454"/>
    </location>
</feature>
<feature type="transmembrane region" description="Helical" evidence="5">
    <location>
        <begin position="200"/>
        <end position="224"/>
    </location>
</feature>
<evidence type="ECO:0000313" key="8">
    <source>
        <dbReference type="Proteomes" id="UP001107558"/>
    </source>
</evidence>
<keyword evidence="2 5" id="KW-0812">Transmembrane</keyword>